<evidence type="ECO:0000313" key="2">
    <source>
        <dbReference type="Proteomes" id="UP000003085"/>
    </source>
</evidence>
<gene>
    <name evidence="1" type="ORF">HMP0015_1353</name>
</gene>
<name>D4XNR1_ACIHA</name>
<proteinExistence type="predicted"/>
<comment type="caution">
    <text evidence="1">The sequence shown here is derived from an EMBL/GenBank/DDBJ whole genome shotgun (WGS) entry which is preliminary data.</text>
</comment>
<accession>D4XNR1</accession>
<dbReference type="HOGENOM" id="CLU_3283330_0_0_6"/>
<dbReference type="Proteomes" id="UP000003085">
    <property type="component" value="Unassembled WGS sequence"/>
</dbReference>
<evidence type="ECO:0000313" key="1">
    <source>
        <dbReference type="EMBL" id="EFF83166.1"/>
    </source>
</evidence>
<sequence length="40" mass="4634">MCTTYKFYLLGDSKIDEVKKVAVLKHKIQKKISAMNVVVY</sequence>
<reference evidence="2" key="1">
    <citation type="submission" date="2010-03" db="EMBL/GenBank/DDBJ databases">
        <title>Complete sequence of Mobiluncus curtisii ATCC 43063.</title>
        <authorList>
            <person name="Muzny D."/>
            <person name="Qin X."/>
            <person name="Deng J."/>
            <person name="Jiang H."/>
            <person name="Liu Y."/>
            <person name="Qu J."/>
            <person name="Song X.-Z."/>
            <person name="Zhang L."/>
            <person name="Thornton R."/>
            <person name="Coyle M."/>
            <person name="Francisco L."/>
            <person name="Jackson L."/>
            <person name="Javaid M."/>
            <person name="Korchina V."/>
            <person name="Kovar C."/>
            <person name="Mata R."/>
            <person name="Mathew T."/>
            <person name="Ngo R."/>
            <person name="Nguyen L."/>
            <person name="Nguyen N."/>
            <person name="Okwuonu G."/>
            <person name="Ongeri F."/>
            <person name="Pham C."/>
            <person name="Simmons D."/>
            <person name="Wilczek-Boney K."/>
            <person name="Hale W."/>
            <person name="Jakkamsetti A."/>
            <person name="Pham P."/>
            <person name="Ruth R."/>
            <person name="San Lucas F."/>
            <person name="Warren J."/>
            <person name="Zhang J."/>
            <person name="Zhao Z."/>
            <person name="Zhou C."/>
            <person name="Zhu D."/>
            <person name="Lee S."/>
            <person name="Bess C."/>
            <person name="Blankenburg K."/>
            <person name="Forbes L."/>
            <person name="Fu Q."/>
            <person name="Gubbala S."/>
            <person name="Hirani K."/>
            <person name="Jayaseelan J.C."/>
            <person name="Lara F."/>
            <person name="Munidasa M."/>
            <person name="Palculict T."/>
            <person name="Patil S."/>
            <person name="Pu L.-L."/>
            <person name="Saada N."/>
            <person name="Tang L."/>
            <person name="Weissenberger G."/>
            <person name="Zhu Y."/>
            <person name="Hemphill L."/>
            <person name="Shang Y."/>
            <person name="Youmans B."/>
            <person name="Ayvaz T."/>
            <person name="Ross M."/>
            <person name="Santibanez J."/>
            <person name="Aqrawi P."/>
            <person name="Gross S."/>
            <person name="Joshi V."/>
            <person name="Fowler G."/>
            <person name="Nazareth L."/>
            <person name="Reid J."/>
            <person name="Worley K."/>
            <person name="Petrosino J."/>
            <person name="Highlander S."/>
            <person name="Gibbs R."/>
            <person name="Gibbs R."/>
        </authorList>
    </citation>
    <scope>NUCLEOTIDE SEQUENCE [LARGE SCALE GENOMIC DNA]</scope>
    <source>
        <strain evidence="2">ATCC 19194</strain>
    </source>
</reference>
<dbReference type="EMBL" id="ADMT01000129">
    <property type="protein sequence ID" value="EFF83166.1"/>
    <property type="molecule type" value="Genomic_DNA"/>
</dbReference>
<dbReference type="AlphaFoldDB" id="D4XNR1"/>
<protein>
    <submittedName>
        <fullName evidence="1">Uncharacterized protein</fullName>
    </submittedName>
</protein>
<organism evidence="1 2">
    <name type="scientific">Acinetobacter haemolyticus ATCC 19194</name>
    <dbReference type="NCBI Taxonomy" id="707232"/>
    <lineage>
        <taxon>Bacteria</taxon>
        <taxon>Pseudomonadati</taxon>
        <taxon>Pseudomonadota</taxon>
        <taxon>Gammaproteobacteria</taxon>
        <taxon>Moraxellales</taxon>
        <taxon>Moraxellaceae</taxon>
        <taxon>Acinetobacter</taxon>
    </lineage>
</organism>